<dbReference type="HAMAP" id="MF_00236">
    <property type="entry name" value="TatA_E"/>
    <property type="match status" value="1"/>
</dbReference>
<comment type="similarity">
    <text evidence="10">Belongs to the TatA/E family.</text>
</comment>
<comment type="subunit">
    <text evidence="10">The Tat system comprises two distinct complexes: a TatABC complex, containing multiple copies of TatA, TatB and TatC subunits, and a separate TatA complex, containing only TatA subunits. Substrates initially bind to the TatABC complex, which probably triggers association of the separate TatA complex to form the active translocon.</text>
</comment>
<proteinExistence type="inferred from homology"/>
<comment type="function">
    <text evidence="10">Part of the twin-arginine translocation (Tat) system that transports large folded proteins containing a characteristic twin-arginine motif in their signal peptide across membranes. TatA could form the protein-conducting channel of the Tat system.</text>
</comment>
<dbReference type="EMBL" id="JBGJLR010000001">
    <property type="protein sequence ID" value="MEZ2737891.1"/>
    <property type="molecule type" value="Genomic_DNA"/>
</dbReference>
<keyword evidence="8 10" id="KW-0811">Translocation</keyword>
<evidence type="ECO:0000256" key="6">
    <source>
        <dbReference type="ARBA" id="ARBA00022927"/>
    </source>
</evidence>
<name>A0ABV4I9M8_9BURK</name>
<accession>A0ABV4I9M8</accession>
<keyword evidence="5 10" id="KW-0812">Transmembrane</keyword>
<dbReference type="Gene3D" id="1.20.5.3310">
    <property type="match status" value="1"/>
</dbReference>
<dbReference type="InterPro" id="IPR003369">
    <property type="entry name" value="TatA/B/E"/>
</dbReference>
<dbReference type="Pfam" id="PF02416">
    <property type="entry name" value="TatA_B_E"/>
    <property type="match status" value="1"/>
</dbReference>
<evidence type="ECO:0000256" key="2">
    <source>
        <dbReference type="ARBA" id="ARBA00022448"/>
    </source>
</evidence>
<comment type="caution">
    <text evidence="11">The sequence shown here is derived from an EMBL/GenBank/DDBJ whole genome shotgun (WGS) entry which is preliminary data.</text>
</comment>
<keyword evidence="6 10" id="KW-0653">Protein transport</keyword>
<dbReference type="Proteomes" id="UP001567350">
    <property type="component" value="Unassembled WGS sequence"/>
</dbReference>
<dbReference type="NCBIfam" id="TIGR01411">
    <property type="entry name" value="tatAE"/>
    <property type="match status" value="1"/>
</dbReference>
<evidence type="ECO:0000256" key="1">
    <source>
        <dbReference type="ARBA" id="ARBA00004162"/>
    </source>
</evidence>
<keyword evidence="9 10" id="KW-0472">Membrane</keyword>
<evidence type="ECO:0000256" key="8">
    <source>
        <dbReference type="ARBA" id="ARBA00023010"/>
    </source>
</evidence>
<dbReference type="PANTHER" id="PTHR42982">
    <property type="entry name" value="SEC-INDEPENDENT PROTEIN TRANSLOCASE PROTEIN TATA"/>
    <property type="match status" value="1"/>
</dbReference>
<evidence type="ECO:0000256" key="5">
    <source>
        <dbReference type="ARBA" id="ARBA00022692"/>
    </source>
</evidence>
<sequence>MGTFSVWHWLIVLLIVVLVFGTKKLKNLGGDLGSAVKGFKDGMKDGTSGDAMAEKTAVADQSNADKTTIDVDAKQKS</sequence>
<evidence type="ECO:0000256" key="3">
    <source>
        <dbReference type="ARBA" id="ARBA00022475"/>
    </source>
</evidence>
<organism evidence="11 12">
    <name type="scientific">Comamonas jiangduensis</name>
    <dbReference type="NCBI Taxonomy" id="1194168"/>
    <lineage>
        <taxon>Bacteria</taxon>
        <taxon>Pseudomonadati</taxon>
        <taxon>Pseudomonadota</taxon>
        <taxon>Betaproteobacteria</taxon>
        <taxon>Burkholderiales</taxon>
        <taxon>Comamonadaceae</taxon>
        <taxon>Comamonas</taxon>
    </lineage>
</organism>
<evidence type="ECO:0000313" key="12">
    <source>
        <dbReference type="Proteomes" id="UP001567350"/>
    </source>
</evidence>
<keyword evidence="4" id="KW-0997">Cell inner membrane</keyword>
<evidence type="ECO:0000256" key="7">
    <source>
        <dbReference type="ARBA" id="ARBA00022989"/>
    </source>
</evidence>
<dbReference type="NCBIfam" id="NF002813">
    <property type="entry name" value="PRK02958.1"/>
    <property type="match status" value="1"/>
</dbReference>
<gene>
    <name evidence="10 11" type="primary">tatA</name>
    <name evidence="11" type="ORF">ACBP88_00205</name>
</gene>
<comment type="subcellular location">
    <subcellularLocation>
        <location evidence="1 10">Cell membrane</location>
        <topology evidence="1 10">Single-pass membrane protein</topology>
    </subcellularLocation>
</comment>
<evidence type="ECO:0000256" key="4">
    <source>
        <dbReference type="ARBA" id="ARBA00022519"/>
    </source>
</evidence>
<evidence type="ECO:0000313" key="11">
    <source>
        <dbReference type="EMBL" id="MEZ2737891.1"/>
    </source>
</evidence>
<evidence type="ECO:0000256" key="10">
    <source>
        <dbReference type="HAMAP-Rule" id="MF_00236"/>
    </source>
</evidence>
<dbReference type="PANTHER" id="PTHR42982:SF1">
    <property type="entry name" value="SEC-INDEPENDENT PROTEIN TRANSLOCASE PROTEIN TATA"/>
    <property type="match status" value="1"/>
</dbReference>
<dbReference type="InterPro" id="IPR006312">
    <property type="entry name" value="TatA/E"/>
</dbReference>
<reference evidence="11 12" key="1">
    <citation type="submission" date="2024-08" db="EMBL/GenBank/DDBJ databases">
        <authorList>
            <person name="Feng Z."/>
            <person name="Ronholm J."/>
        </authorList>
    </citation>
    <scope>NUCLEOTIDE SEQUENCE [LARGE SCALE GENOMIC DNA]</scope>
    <source>
        <strain evidence="11 12">4-AB0-8</strain>
    </source>
</reference>
<evidence type="ECO:0000256" key="9">
    <source>
        <dbReference type="ARBA" id="ARBA00023136"/>
    </source>
</evidence>
<dbReference type="RefSeq" id="WP_370890143.1">
    <property type="nucleotide sequence ID" value="NZ_JBGJLR010000001.1"/>
</dbReference>
<keyword evidence="2 10" id="KW-0813">Transport</keyword>
<keyword evidence="7 10" id="KW-1133">Transmembrane helix</keyword>
<keyword evidence="3 10" id="KW-1003">Cell membrane</keyword>
<keyword evidence="12" id="KW-1185">Reference proteome</keyword>
<feature type="transmembrane region" description="Helical" evidence="10">
    <location>
        <begin position="6"/>
        <end position="22"/>
    </location>
</feature>
<protein>
    <recommendedName>
        <fullName evidence="10">Sec-independent protein translocase protein TatA</fullName>
    </recommendedName>
</protein>